<dbReference type="VEuPathDB" id="FungiDB:RhiirFUN_003353"/>
<evidence type="ECO:0000313" key="2">
    <source>
        <dbReference type="Proteomes" id="UP000234323"/>
    </source>
</evidence>
<name>A0A2I1HF97_9GLOM</name>
<proteinExistence type="predicted"/>
<dbReference type="EMBL" id="LLXI01002600">
    <property type="protein sequence ID" value="PKY57571.1"/>
    <property type="molecule type" value="Genomic_DNA"/>
</dbReference>
<evidence type="ECO:0000313" key="1">
    <source>
        <dbReference type="EMBL" id="PKY57571.1"/>
    </source>
</evidence>
<dbReference type="VEuPathDB" id="FungiDB:RhiirA1_492621"/>
<sequence length="115" mass="13245">MNENSNQSESHSHNTVSALENLEIDNSISYKQALHVKTSRHSILLKLEEDGFITPDEKVKELIKELTGIKYLFNLKLLFEDLQNEFSNQVLIDSLFALADPAPFNLYYSKEELSR</sequence>
<reference evidence="1 2" key="1">
    <citation type="submission" date="2015-10" db="EMBL/GenBank/DDBJ databases">
        <title>Genome analyses suggest a sexual origin of heterokaryosis in a supposedly ancient asexual fungus.</title>
        <authorList>
            <person name="Ropars J."/>
            <person name="Sedzielewska K."/>
            <person name="Noel J."/>
            <person name="Charron P."/>
            <person name="Farinelli L."/>
            <person name="Marton T."/>
            <person name="Kruger M."/>
            <person name="Pelin A."/>
            <person name="Brachmann A."/>
            <person name="Corradi N."/>
        </authorList>
    </citation>
    <scope>NUCLEOTIDE SEQUENCE [LARGE SCALE GENOMIC DNA]</scope>
    <source>
        <strain evidence="1 2">A4</strain>
    </source>
</reference>
<dbReference type="AlphaFoldDB" id="A0A2I1HF97"/>
<comment type="caution">
    <text evidence="1">The sequence shown here is derived from an EMBL/GenBank/DDBJ whole genome shotgun (WGS) entry which is preliminary data.</text>
</comment>
<accession>A0A2I1HF97</accession>
<keyword evidence="2" id="KW-1185">Reference proteome</keyword>
<dbReference type="Proteomes" id="UP000234323">
    <property type="component" value="Unassembled WGS sequence"/>
</dbReference>
<protein>
    <submittedName>
        <fullName evidence="1">Uncharacterized protein</fullName>
    </submittedName>
</protein>
<organism evidence="1 2">
    <name type="scientific">Rhizophagus irregularis</name>
    <dbReference type="NCBI Taxonomy" id="588596"/>
    <lineage>
        <taxon>Eukaryota</taxon>
        <taxon>Fungi</taxon>
        <taxon>Fungi incertae sedis</taxon>
        <taxon>Mucoromycota</taxon>
        <taxon>Glomeromycotina</taxon>
        <taxon>Glomeromycetes</taxon>
        <taxon>Glomerales</taxon>
        <taxon>Glomeraceae</taxon>
        <taxon>Rhizophagus</taxon>
    </lineage>
</organism>
<gene>
    <name evidence="1" type="ORF">RhiirA4_478720</name>
</gene>